<sequence length="110" mass="12272">MANFNAQNKVDRTPAHTLEVGTIVVHNYTTFCHGTITGYAPDGAYHVYFPTDMAPNMPKYQANTVEATQNRTRTLTAGSGFFVSKHKSFASIRELQRKYRQKGAALEMLA</sequence>
<evidence type="ECO:0000313" key="2">
    <source>
        <dbReference type="Proteomes" id="UP000221837"/>
    </source>
</evidence>
<evidence type="ECO:0000313" key="1">
    <source>
        <dbReference type="EMBL" id="AQW88554.1"/>
    </source>
</evidence>
<dbReference type="Proteomes" id="UP000221837">
    <property type="component" value="Genome"/>
</dbReference>
<dbReference type="EMBL" id="KY630187">
    <property type="protein sequence ID" value="AQW88554.1"/>
    <property type="molecule type" value="Genomic_DNA"/>
</dbReference>
<protein>
    <submittedName>
        <fullName evidence="1">Uncharacterized protein</fullName>
    </submittedName>
</protein>
<proteinExistence type="predicted"/>
<reference evidence="1" key="1">
    <citation type="submission" date="2017-02" db="EMBL/GenBank/DDBJ databases">
        <title>Genome sequence of Serratia marcescens phage BF.</title>
        <authorList>
            <person name="Casey E."/>
            <person name="Fitzgerald B."/>
            <person name="Mahony J."/>
            <person name="Lugli G."/>
            <person name="Ventura M."/>
            <person name="van Sinderen D."/>
        </authorList>
    </citation>
    <scope>NUCLEOTIDE SEQUENCE [LARGE SCALE GENOMIC DNA]</scope>
</reference>
<keyword evidence="2" id="KW-1185">Reference proteome</keyword>
<organism evidence="1 2">
    <name type="scientific">Serratia phage BF</name>
    <dbReference type="NCBI Taxonomy" id="1962671"/>
    <lineage>
        <taxon>Viruses</taxon>
        <taxon>Duplodnaviria</taxon>
        <taxon>Heunggongvirae</taxon>
        <taxon>Uroviricota</taxon>
        <taxon>Caudoviricetes</taxon>
        <taxon>Eneladusvirus</taxon>
        <taxon>Eneladusvirus BF</taxon>
    </lineage>
</organism>
<name>A0A1S6UA64_9CAUD</name>
<accession>A0A1S6UA64</accession>
<gene>
    <name evidence="1" type="ORF">BF_0029</name>
</gene>